<feature type="region of interest" description="Disordered" evidence="1">
    <location>
        <begin position="193"/>
        <end position="224"/>
    </location>
</feature>
<evidence type="ECO:0000313" key="2">
    <source>
        <dbReference type="EMBL" id="KAG5585018.1"/>
    </source>
</evidence>
<keyword evidence="3" id="KW-1185">Reference proteome</keyword>
<protein>
    <submittedName>
        <fullName evidence="2">Uncharacterized protein</fullName>
    </submittedName>
</protein>
<dbReference type="OrthoDB" id="1744779at2759"/>
<accession>A0A9J5XB62</accession>
<name>A0A9J5XB62_SOLCO</name>
<feature type="compositionally biased region" description="Pro residues" evidence="1">
    <location>
        <begin position="196"/>
        <end position="205"/>
    </location>
</feature>
<evidence type="ECO:0000256" key="1">
    <source>
        <dbReference type="SAM" id="MobiDB-lite"/>
    </source>
</evidence>
<gene>
    <name evidence="2" type="ORF">H5410_045452</name>
</gene>
<proteinExistence type="predicted"/>
<reference evidence="2 3" key="1">
    <citation type="submission" date="2020-09" db="EMBL/GenBank/DDBJ databases">
        <title>De no assembly of potato wild relative species, Solanum commersonii.</title>
        <authorList>
            <person name="Cho K."/>
        </authorList>
    </citation>
    <scope>NUCLEOTIDE SEQUENCE [LARGE SCALE GENOMIC DNA]</scope>
    <source>
        <strain evidence="2">LZ3.2</strain>
        <tissue evidence="2">Leaf</tissue>
    </source>
</reference>
<sequence length="224" mass="25406">SSDAMESMTNNAFGFTGNNMNELDVPMNGEEIFNEEHTEKPNEDYAKFYELIEDGKQPLYEGSMGMVLKLLKDAFEDVKIPVSFYEAKKIINKLEGNQDGLMRHPRDYVDDELDKGWSTIIHLKPRYDMGEEGENKVLENEFHVQDLDQFFVSQSTSTTNMDEFVKQMIPALTNHFPPVIMERVQEVIASVDNPSPLTPIVPPPATTNEKEVDPLVSSDDDAIP</sequence>
<feature type="non-terminal residue" evidence="2">
    <location>
        <position position="224"/>
    </location>
</feature>
<dbReference type="EMBL" id="JACXVP010000009">
    <property type="protein sequence ID" value="KAG5585018.1"/>
    <property type="molecule type" value="Genomic_DNA"/>
</dbReference>
<dbReference type="Proteomes" id="UP000824120">
    <property type="component" value="Chromosome 9"/>
</dbReference>
<organism evidence="2 3">
    <name type="scientific">Solanum commersonii</name>
    <name type="common">Commerson's wild potato</name>
    <name type="synonym">Commerson's nightshade</name>
    <dbReference type="NCBI Taxonomy" id="4109"/>
    <lineage>
        <taxon>Eukaryota</taxon>
        <taxon>Viridiplantae</taxon>
        <taxon>Streptophyta</taxon>
        <taxon>Embryophyta</taxon>
        <taxon>Tracheophyta</taxon>
        <taxon>Spermatophyta</taxon>
        <taxon>Magnoliopsida</taxon>
        <taxon>eudicotyledons</taxon>
        <taxon>Gunneridae</taxon>
        <taxon>Pentapetalae</taxon>
        <taxon>asterids</taxon>
        <taxon>lamiids</taxon>
        <taxon>Solanales</taxon>
        <taxon>Solanaceae</taxon>
        <taxon>Solanoideae</taxon>
        <taxon>Solaneae</taxon>
        <taxon>Solanum</taxon>
    </lineage>
</organism>
<comment type="caution">
    <text evidence="2">The sequence shown here is derived from an EMBL/GenBank/DDBJ whole genome shotgun (WGS) entry which is preliminary data.</text>
</comment>
<evidence type="ECO:0000313" key="3">
    <source>
        <dbReference type="Proteomes" id="UP000824120"/>
    </source>
</evidence>
<dbReference type="AlphaFoldDB" id="A0A9J5XB62"/>